<keyword evidence="4 12" id="KW-0436">Ligase</keyword>
<evidence type="ECO:0000256" key="1">
    <source>
        <dbReference type="ARBA" id="ARBA00004496"/>
    </source>
</evidence>
<comment type="caution">
    <text evidence="12">Lacks conserved residue(s) required for the propagation of feature annotation.</text>
</comment>
<dbReference type="PRINTS" id="PR00986">
    <property type="entry name" value="TRNASYNTHVAL"/>
</dbReference>
<evidence type="ECO:0000256" key="11">
    <source>
        <dbReference type="ARBA" id="ARBA00060830"/>
    </source>
</evidence>
<sequence>MTELPKAYDPKAVEEKWYRFWEDEGLFEAEIDEGKEPFTIVIPPPNITGILTMGHVLNNMLQDVLIRWRRMEGRETLWLPGTDHAGIATQNVVERELAKEGLTRHDLGREEFVGRVWKWRERFGRTIILQLKRIGCSCDWRRERFTLDEGLSNAVFEVFTRLYKKGLIYRGEYIINWCPRCSTALADEEVEHRDHHAKLYYITYPLKDADGFVTVATTRPETMLGDTAVAVHPADKRYRNLVGKTVILPLAGRELPIVADEAIDLDVGTGALKVTPAHDPVDFEIAERHGLERVVVIGEDGKMSDGAPPAYRGMDRYECRDAVMKDLEAQGLVEKVEPYDHAVGHCYRCDAVIEPYLSKQWFVKMKPLAEPAIRAVETGKVRLYPERWTKVYLHWMHNIRDWCISRQIWWGHRIPIWYCEGCGEMVISKQAPAACEACGGKEFKQDEDVLDTWFSSWLWPFSTLGWPEETEELGYFYPTQVLVTGPDIIFFWVARMIMAALEFVGEIPFHDVYLHVIIRDLEGRMMSKSLGNSPDPLELIDEFGADALRFGLMLIAPQEADILFGKERLETGRHFCNKLWNASRFLLMNIQPDDVDDLTELSESFRADGKGTGFKDAIGDDRLELDDRWILSRFNVAVGRVSSSLGAYRFNEVSRILYDFMWHELCDWYLETIKDRLYGDDAAARRTALAVALHCLDGSIRLLHPFMPFITEEIWQRLPHRGASIMTSPWPRQEEELADKAVERQMGLLQEIIGTIRNIRGEMNIPPNKHARCLLRCSNDDTAALLRSGERYIRNLAKVDGLEIGPDLDRPDQSASGVVEDVEIFVPLAGLIDFDVERTRLEKEVERAGRDLERALQRLSNREFLAKAPQAVIDQQRELKVELEGKLERLRESLDVLTR</sequence>
<gene>
    <name evidence="12" type="primary">valS</name>
    <name evidence="16" type="ORF">AMJ82_10920</name>
</gene>
<evidence type="ECO:0000256" key="9">
    <source>
        <dbReference type="ARBA" id="ARBA00023146"/>
    </source>
</evidence>
<dbReference type="HAMAP" id="MF_02004">
    <property type="entry name" value="Val_tRNA_synth_type1"/>
    <property type="match status" value="1"/>
</dbReference>
<dbReference type="FunFam" id="1.10.730.10:FF:000014">
    <property type="entry name" value="Valine--tRNA ligase"/>
    <property type="match status" value="1"/>
</dbReference>
<dbReference type="CDD" id="cd00817">
    <property type="entry name" value="ValRS_core"/>
    <property type="match status" value="1"/>
</dbReference>
<dbReference type="PROSITE" id="PS00178">
    <property type="entry name" value="AA_TRNA_LIGASE_I"/>
    <property type="match status" value="1"/>
</dbReference>
<dbReference type="Proteomes" id="UP000051717">
    <property type="component" value="Unassembled WGS sequence"/>
</dbReference>
<evidence type="ECO:0000256" key="7">
    <source>
        <dbReference type="ARBA" id="ARBA00022917"/>
    </source>
</evidence>
<dbReference type="Pfam" id="PF00133">
    <property type="entry name" value="tRNA-synt_1"/>
    <property type="match status" value="1"/>
</dbReference>
<dbReference type="Pfam" id="PF10458">
    <property type="entry name" value="Val_tRNA-synt_C"/>
    <property type="match status" value="1"/>
</dbReference>
<dbReference type="GO" id="GO:0002161">
    <property type="term" value="F:aminoacyl-tRNA deacylase activity"/>
    <property type="evidence" value="ECO:0007669"/>
    <property type="project" value="InterPro"/>
</dbReference>
<feature type="domain" description="Valyl-tRNA synthetase tRNA-binding arm" evidence="15">
    <location>
        <begin position="833"/>
        <end position="897"/>
    </location>
</feature>
<dbReference type="NCBIfam" id="NF004349">
    <property type="entry name" value="PRK05729.1"/>
    <property type="match status" value="1"/>
</dbReference>
<evidence type="ECO:0000256" key="8">
    <source>
        <dbReference type="ARBA" id="ARBA00023054"/>
    </source>
</evidence>
<comment type="similarity">
    <text evidence="11 12">Belongs to the class-I aminoacyl-tRNA synthetase family. ValS type 1 subfamily.</text>
</comment>
<dbReference type="SUPFAM" id="SSF46589">
    <property type="entry name" value="tRNA-binding arm"/>
    <property type="match status" value="1"/>
</dbReference>
<evidence type="ECO:0000313" key="17">
    <source>
        <dbReference type="Proteomes" id="UP000051717"/>
    </source>
</evidence>
<name>A0A0S8G584_UNCT6</name>
<comment type="domain">
    <text evidence="12">The C-terminal coiled-coil domain is crucial for aminoacylation activity.</text>
</comment>
<dbReference type="NCBIfam" id="TIGR00422">
    <property type="entry name" value="valS"/>
    <property type="match status" value="1"/>
</dbReference>
<proteinExistence type="inferred from homology"/>
<dbReference type="SUPFAM" id="SSF50677">
    <property type="entry name" value="ValRS/IleRS/LeuRS editing domain"/>
    <property type="match status" value="1"/>
</dbReference>
<dbReference type="Gene3D" id="1.10.287.380">
    <property type="entry name" value="Valyl-tRNA synthetase, C-terminal domain"/>
    <property type="match status" value="1"/>
</dbReference>
<comment type="subcellular location">
    <subcellularLocation>
        <location evidence="1 12">Cytoplasm</location>
    </subcellularLocation>
</comment>
<dbReference type="EC" id="6.1.1.9" evidence="12"/>
<evidence type="ECO:0000256" key="4">
    <source>
        <dbReference type="ARBA" id="ARBA00022598"/>
    </source>
</evidence>
<evidence type="ECO:0000259" key="15">
    <source>
        <dbReference type="Pfam" id="PF10458"/>
    </source>
</evidence>
<feature type="coiled-coil region" evidence="12">
    <location>
        <begin position="838"/>
        <end position="893"/>
    </location>
</feature>
<dbReference type="InterPro" id="IPR001412">
    <property type="entry name" value="aa-tRNA-synth_I_CS"/>
</dbReference>
<dbReference type="InterPro" id="IPR033705">
    <property type="entry name" value="Anticodon_Ia_Val"/>
</dbReference>
<evidence type="ECO:0000259" key="13">
    <source>
        <dbReference type="Pfam" id="PF00133"/>
    </source>
</evidence>
<organism evidence="16 17">
    <name type="scientific">candidate division TA06 bacterium SM23_40</name>
    <dbReference type="NCBI Taxonomy" id="1703774"/>
    <lineage>
        <taxon>Bacteria</taxon>
        <taxon>Bacteria division TA06</taxon>
    </lineage>
</organism>
<dbReference type="CDD" id="cd07962">
    <property type="entry name" value="Anticodon_Ia_Val"/>
    <property type="match status" value="1"/>
</dbReference>
<dbReference type="EMBL" id="LJUI01000136">
    <property type="protein sequence ID" value="KPK67291.1"/>
    <property type="molecule type" value="Genomic_DNA"/>
</dbReference>
<keyword evidence="8 12" id="KW-0175">Coiled coil</keyword>
<dbReference type="InterPro" id="IPR009080">
    <property type="entry name" value="tRNAsynth_Ia_anticodon-bd"/>
</dbReference>
<feature type="binding site" evidence="12">
    <location>
        <position position="528"/>
    </location>
    <ligand>
        <name>ATP</name>
        <dbReference type="ChEBI" id="CHEBI:30616"/>
    </ligand>
</feature>
<dbReference type="InterPro" id="IPR002300">
    <property type="entry name" value="aa-tRNA-synth_Ia"/>
</dbReference>
<dbReference type="SUPFAM" id="SSF47323">
    <property type="entry name" value="Anticodon-binding domain of a subclass of class I aminoacyl-tRNA synthetases"/>
    <property type="match status" value="1"/>
</dbReference>
<comment type="caution">
    <text evidence="16">The sequence shown here is derived from an EMBL/GenBank/DDBJ whole genome shotgun (WGS) entry which is preliminary data.</text>
</comment>
<keyword evidence="3 12" id="KW-0963">Cytoplasm</keyword>
<dbReference type="AlphaFoldDB" id="A0A0S8G584"/>
<dbReference type="InterPro" id="IPR013155">
    <property type="entry name" value="M/V/L/I-tRNA-synth_anticd-bd"/>
</dbReference>
<evidence type="ECO:0000256" key="5">
    <source>
        <dbReference type="ARBA" id="ARBA00022741"/>
    </source>
</evidence>
<dbReference type="InterPro" id="IPR037118">
    <property type="entry name" value="Val-tRNA_synth_C_sf"/>
</dbReference>
<dbReference type="Gene3D" id="3.40.50.620">
    <property type="entry name" value="HUPs"/>
    <property type="match status" value="2"/>
</dbReference>
<dbReference type="PATRIC" id="fig|1703774.3.peg.1542"/>
<dbReference type="Gene3D" id="3.90.740.10">
    <property type="entry name" value="Valyl/Leucyl/Isoleucyl-tRNA synthetase, editing domain"/>
    <property type="match status" value="1"/>
</dbReference>
<evidence type="ECO:0000256" key="6">
    <source>
        <dbReference type="ARBA" id="ARBA00022840"/>
    </source>
</evidence>
<feature type="domain" description="Methionyl/Valyl/Leucyl/Isoleucyl-tRNA synthetase anticodon-binding" evidence="14">
    <location>
        <begin position="627"/>
        <end position="771"/>
    </location>
</feature>
<comment type="function">
    <text evidence="12">Catalyzes the attachment of valine to tRNA(Val). As ValRS can inadvertently accommodate and process structurally similar amino acids such as threonine, to avoid such errors, it has a 'posttransfer' editing activity that hydrolyzes mischarged Thr-tRNA(Val) in a tRNA-dependent manner.</text>
</comment>
<evidence type="ECO:0000313" key="16">
    <source>
        <dbReference type="EMBL" id="KPK67291.1"/>
    </source>
</evidence>
<dbReference type="InterPro" id="IPR002303">
    <property type="entry name" value="Valyl-tRNA_ligase"/>
</dbReference>
<dbReference type="Gene3D" id="1.10.730.10">
    <property type="entry name" value="Isoleucyl-tRNA Synthetase, Domain 1"/>
    <property type="match status" value="1"/>
</dbReference>
<dbReference type="Pfam" id="PF08264">
    <property type="entry name" value="Anticodon_1"/>
    <property type="match status" value="1"/>
</dbReference>
<accession>A0A0S8G584</accession>
<dbReference type="FunFam" id="3.40.50.620:FF:000032">
    <property type="entry name" value="Valine--tRNA ligase"/>
    <property type="match status" value="1"/>
</dbReference>
<evidence type="ECO:0000259" key="14">
    <source>
        <dbReference type="Pfam" id="PF08264"/>
    </source>
</evidence>
<dbReference type="FunFam" id="1.10.287.380:FF:000001">
    <property type="entry name" value="Valine--tRNA ligase"/>
    <property type="match status" value="1"/>
</dbReference>
<dbReference type="SUPFAM" id="SSF52374">
    <property type="entry name" value="Nucleotidylyl transferase"/>
    <property type="match status" value="1"/>
</dbReference>
<evidence type="ECO:0000256" key="10">
    <source>
        <dbReference type="ARBA" id="ARBA00047552"/>
    </source>
</evidence>
<dbReference type="InterPro" id="IPR010978">
    <property type="entry name" value="tRNA-bd_arm"/>
</dbReference>
<dbReference type="GO" id="GO:0005829">
    <property type="term" value="C:cytosol"/>
    <property type="evidence" value="ECO:0007669"/>
    <property type="project" value="TreeGrafter"/>
</dbReference>
<dbReference type="FunFam" id="3.40.50.620:FF:000098">
    <property type="entry name" value="Valine--tRNA ligase"/>
    <property type="match status" value="1"/>
</dbReference>
<keyword evidence="5 12" id="KW-0547">Nucleotide-binding</keyword>
<dbReference type="InterPro" id="IPR014729">
    <property type="entry name" value="Rossmann-like_a/b/a_fold"/>
</dbReference>
<dbReference type="InterPro" id="IPR019499">
    <property type="entry name" value="Val-tRNA_synth_tRNA-bd"/>
</dbReference>
<keyword evidence="6 12" id="KW-0067">ATP-binding</keyword>
<dbReference type="PANTHER" id="PTHR11946:SF93">
    <property type="entry name" value="VALINE--TRNA LIGASE, CHLOROPLASTIC_MITOCHONDRIAL 2"/>
    <property type="match status" value="1"/>
</dbReference>
<evidence type="ECO:0000256" key="2">
    <source>
        <dbReference type="ARBA" id="ARBA00011245"/>
    </source>
</evidence>
<evidence type="ECO:0000256" key="3">
    <source>
        <dbReference type="ARBA" id="ARBA00022490"/>
    </source>
</evidence>
<comment type="domain">
    <text evidence="12">ValRS has two distinct active sites: one for aminoacylation and one for editing. The misactivated threonine is translocated from the active site to the editing site.</text>
</comment>
<dbReference type="GO" id="GO:0004832">
    <property type="term" value="F:valine-tRNA ligase activity"/>
    <property type="evidence" value="ECO:0007669"/>
    <property type="project" value="UniProtKB-UniRule"/>
</dbReference>
<keyword evidence="9 12" id="KW-0030">Aminoacyl-tRNA synthetase</keyword>
<dbReference type="GO" id="GO:0006438">
    <property type="term" value="P:valyl-tRNA aminoacylation"/>
    <property type="evidence" value="ECO:0007669"/>
    <property type="project" value="UniProtKB-UniRule"/>
</dbReference>
<dbReference type="InterPro" id="IPR009008">
    <property type="entry name" value="Val/Leu/Ile-tRNA-synth_edit"/>
</dbReference>
<protein>
    <recommendedName>
        <fullName evidence="12">Valine--tRNA ligase</fullName>
        <ecNumber evidence="12">6.1.1.9</ecNumber>
    </recommendedName>
    <alternativeName>
        <fullName evidence="12">Valyl-tRNA synthetase</fullName>
        <shortName evidence="12">ValRS</shortName>
    </alternativeName>
</protein>
<comment type="subunit">
    <text evidence="2 12">Monomer.</text>
</comment>
<reference evidence="16 17" key="1">
    <citation type="journal article" date="2015" name="Microbiome">
        <title>Genomic resolution of linkages in carbon, nitrogen, and sulfur cycling among widespread estuary sediment bacteria.</title>
        <authorList>
            <person name="Baker B.J."/>
            <person name="Lazar C.S."/>
            <person name="Teske A.P."/>
            <person name="Dick G.J."/>
        </authorList>
    </citation>
    <scope>NUCLEOTIDE SEQUENCE [LARGE SCALE GENOMIC DNA]</scope>
    <source>
        <strain evidence="16">SM23_40</strain>
    </source>
</reference>
<keyword evidence="7 12" id="KW-0648">Protein biosynthesis</keyword>
<dbReference type="PANTHER" id="PTHR11946">
    <property type="entry name" value="VALYL-TRNA SYNTHETASES"/>
    <property type="match status" value="1"/>
</dbReference>
<evidence type="ECO:0000256" key="12">
    <source>
        <dbReference type="HAMAP-Rule" id="MF_02004"/>
    </source>
</evidence>
<dbReference type="GO" id="GO:0005524">
    <property type="term" value="F:ATP binding"/>
    <property type="evidence" value="ECO:0007669"/>
    <property type="project" value="UniProtKB-UniRule"/>
</dbReference>
<feature type="domain" description="Aminoacyl-tRNA synthetase class Ia" evidence="13">
    <location>
        <begin position="16"/>
        <end position="562"/>
    </location>
</feature>
<comment type="catalytic activity">
    <reaction evidence="10 12">
        <text>tRNA(Val) + L-valine + ATP = L-valyl-tRNA(Val) + AMP + diphosphate</text>
        <dbReference type="Rhea" id="RHEA:10704"/>
        <dbReference type="Rhea" id="RHEA-COMP:9672"/>
        <dbReference type="Rhea" id="RHEA-COMP:9708"/>
        <dbReference type="ChEBI" id="CHEBI:30616"/>
        <dbReference type="ChEBI" id="CHEBI:33019"/>
        <dbReference type="ChEBI" id="CHEBI:57762"/>
        <dbReference type="ChEBI" id="CHEBI:78442"/>
        <dbReference type="ChEBI" id="CHEBI:78537"/>
        <dbReference type="ChEBI" id="CHEBI:456215"/>
        <dbReference type="EC" id="6.1.1.9"/>
    </reaction>
</comment>